<dbReference type="Gene3D" id="3.10.105.10">
    <property type="entry name" value="Dipeptide-binding Protein, Domain 3"/>
    <property type="match status" value="1"/>
</dbReference>
<protein>
    <submittedName>
        <fullName evidence="2">ABC-type dipeptide transport system, periplasmic component</fullName>
    </submittedName>
</protein>
<name>I1D2N0_9PSEU</name>
<evidence type="ECO:0000313" key="3">
    <source>
        <dbReference type="Proteomes" id="UP000005087"/>
    </source>
</evidence>
<dbReference type="Proteomes" id="UP000005087">
    <property type="component" value="Chromosome"/>
</dbReference>
<dbReference type="InterPro" id="IPR030678">
    <property type="entry name" value="Peptide/Ni-bd"/>
</dbReference>
<dbReference type="Gene3D" id="3.40.190.10">
    <property type="entry name" value="Periplasmic binding protein-like II"/>
    <property type="match status" value="1"/>
</dbReference>
<keyword evidence="3" id="KW-1185">Reference proteome</keyword>
<reference evidence="3" key="2">
    <citation type="submission" date="2012-01" db="EMBL/GenBank/DDBJ databases">
        <title>Noncontiguous Finished sequence of chromosome of Saccharomonospora glauca K62.</title>
        <authorList>
            <consortium name="US DOE Joint Genome Institute"/>
            <person name="Lucas S."/>
            <person name="Han J."/>
            <person name="Lapidus A."/>
            <person name="Cheng J.-F."/>
            <person name="Goodwin L."/>
            <person name="Pitluck S."/>
            <person name="Peters L."/>
            <person name="Mikhailova N."/>
            <person name="Held B."/>
            <person name="Detter J.C."/>
            <person name="Han C."/>
            <person name="Tapia R."/>
            <person name="Land M."/>
            <person name="Hauser L."/>
            <person name="Kyrpides N."/>
            <person name="Ivanova N."/>
            <person name="Pagani I."/>
            <person name="Brambilla E.-M."/>
            <person name="Klenk H.-P."/>
            <person name="Woyke T."/>
        </authorList>
    </citation>
    <scope>NUCLEOTIDE SEQUENCE [LARGE SCALE GENOMIC DNA]</scope>
    <source>
        <strain evidence="3">K62</strain>
    </source>
</reference>
<dbReference type="CDD" id="cd00995">
    <property type="entry name" value="PBP2_NikA_DppA_OppA_like"/>
    <property type="match status" value="1"/>
</dbReference>
<dbReference type="GO" id="GO:1904680">
    <property type="term" value="F:peptide transmembrane transporter activity"/>
    <property type="evidence" value="ECO:0007669"/>
    <property type="project" value="TreeGrafter"/>
</dbReference>
<dbReference type="SUPFAM" id="SSF53850">
    <property type="entry name" value="Periplasmic binding protein-like II"/>
    <property type="match status" value="1"/>
</dbReference>
<feature type="domain" description="Solute-binding protein family 5" evidence="1">
    <location>
        <begin position="93"/>
        <end position="440"/>
    </location>
</feature>
<dbReference type="PIRSF" id="PIRSF002741">
    <property type="entry name" value="MppA"/>
    <property type="match status" value="1"/>
</dbReference>
<dbReference type="InterPro" id="IPR039424">
    <property type="entry name" value="SBP_5"/>
</dbReference>
<dbReference type="GO" id="GO:0043190">
    <property type="term" value="C:ATP-binding cassette (ABC) transporter complex"/>
    <property type="evidence" value="ECO:0007669"/>
    <property type="project" value="InterPro"/>
</dbReference>
<dbReference type="STRING" id="928724.SacglDRAFT_02309"/>
<dbReference type="PROSITE" id="PS51318">
    <property type="entry name" value="TAT"/>
    <property type="match status" value="1"/>
</dbReference>
<dbReference type="GO" id="GO:0015833">
    <property type="term" value="P:peptide transport"/>
    <property type="evidence" value="ECO:0007669"/>
    <property type="project" value="TreeGrafter"/>
</dbReference>
<dbReference type="eggNOG" id="COG0747">
    <property type="taxonomic scope" value="Bacteria"/>
</dbReference>
<evidence type="ECO:0000313" key="2">
    <source>
        <dbReference type="EMBL" id="EIE99204.1"/>
    </source>
</evidence>
<dbReference type="PANTHER" id="PTHR30290">
    <property type="entry name" value="PERIPLASMIC BINDING COMPONENT OF ABC TRANSPORTER"/>
    <property type="match status" value="1"/>
</dbReference>
<dbReference type="GO" id="GO:0042597">
    <property type="term" value="C:periplasmic space"/>
    <property type="evidence" value="ECO:0007669"/>
    <property type="project" value="UniProtKB-ARBA"/>
</dbReference>
<dbReference type="Gene3D" id="3.90.76.10">
    <property type="entry name" value="Dipeptide-binding Protein, Domain 1"/>
    <property type="match status" value="1"/>
</dbReference>
<dbReference type="HOGENOM" id="CLU_017028_7_4_11"/>
<reference evidence="2 3" key="1">
    <citation type="submission" date="2011-09" db="EMBL/GenBank/DDBJ databases">
        <authorList>
            <consortium name="US DOE Joint Genome Institute (JGI-PGF)"/>
            <person name="Lucas S."/>
            <person name="Han J."/>
            <person name="Lapidus A."/>
            <person name="Cheng J.-F."/>
            <person name="Goodwin L."/>
            <person name="Pitluck S."/>
            <person name="Peters L."/>
            <person name="Land M.L."/>
            <person name="Hauser L."/>
            <person name="Brambilla E."/>
            <person name="Klenk H.-P."/>
            <person name="Woyke T.J."/>
        </authorList>
    </citation>
    <scope>NUCLEOTIDE SEQUENCE [LARGE SCALE GENOMIC DNA]</scope>
    <source>
        <strain evidence="2 3">K62</strain>
    </source>
</reference>
<dbReference type="RefSeq" id="WP_005464640.1">
    <property type="nucleotide sequence ID" value="NZ_CM001484.1"/>
</dbReference>
<organism evidence="2 3">
    <name type="scientific">Saccharomonospora glauca K62</name>
    <dbReference type="NCBI Taxonomy" id="928724"/>
    <lineage>
        <taxon>Bacteria</taxon>
        <taxon>Bacillati</taxon>
        <taxon>Actinomycetota</taxon>
        <taxon>Actinomycetes</taxon>
        <taxon>Pseudonocardiales</taxon>
        <taxon>Pseudonocardiaceae</taxon>
        <taxon>Saccharomonospora</taxon>
    </lineage>
</organism>
<sequence>MSPFAMAPMQRRQFLRFVGAAGAATAFTGSLSACGGPASTGSAGNGATDTIEAGISYTLSTGFDPMTATGATPVAANLHVFEGLVDLDPVTREPYPALAAALPEQRDDTTLRVTLRSRAKFHDGSPVTADDVVYSYERVLDPANESLYATFIPFVERVEAVDDTTVDITLKYPFALVNERLGVVKIVPRKLVEADPKSFDANPVGSGPFALVESIKDDKLVFEKFAGYNGPRPARVSSMTWRLLDDPTARVTALESERVQAIEDVPYIDIDRLAKVGKVEQVQSFGMLFLMFNCASAPFDDRRVRQALHYAIDKRKLIDSALLGGASAAVGYTPRSHPDHLEPSTVYTYDPDKAKALLKAAGVSNLSIDLVATNTGWVQDAAPFIKEDFDAIGVRTNLDIGESGGQYADKVATGRYQVMIAPGDPSVFGNDLDLLLRWYNYGNWPTNYSYWSRTPEYERATKLMDEAVRSTDEGKRRDLWQKVVDLIAEEAHTYPLLHRKLPTGWKPDELDGFAPLPTTGLSFLDVGRG</sequence>
<gene>
    <name evidence="2" type="ORF">SacglDRAFT_02309</name>
</gene>
<accession>I1D2N0</accession>
<proteinExistence type="predicted"/>
<evidence type="ECO:0000259" key="1">
    <source>
        <dbReference type="Pfam" id="PF00496"/>
    </source>
</evidence>
<dbReference type="EMBL" id="CM001484">
    <property type="protein sequence ID" value="EIE99204.1"/>
    <property type="molecule type" value="Genomic_DNA"/>
</dbReference>
<dbReference type="InterPro" id="IPR000914">
    <property type="entry name" value="SBP_5_dom"/>
</dbReference>
<dbReference type="AlphaFoldDB" id="I1D2N0"/>
<dbReference type="Pfam" id="PF00496">
    <property type="entry name" value="SBP_bac_5"/>
    <property type="match status" value="1"/>
</dbReference>
<dbReference type="InterPro" id="IPR006311">
    <property type="entry name" value="TAT_signal"/>
</dbReference>